<feature type="transmembrane region" description="Helical" evidence="5">
    <location>
        <begin position="391"/>
        <end position="414"/>
    </location>
</feature>
<feature type="transmembrane region" description="Helical" evidence="5">
    <location>
        <begin position="16"/>
        <end position="34"/>
    </location>
</feature>
<evidence type="ECO:0000256" key="2">
    <source>
        <dbReference type="ARBA" id="ARBA00022692"/>
    </source>
</evidence>
<dbReference type="Pfam" id="PF01566">
    <property type="entry name" value="Nramp"/>
    <property type="match status" value="1"/>
</dbReference>
<dbReference type="AlphaFoldDB" id="A0AB34S8C3"/>
<evidence type="ECO:0000313" key="7">
    <source>
        <dbReference type="Proteomes" id="UP000033375"/>
    </source>
</evidence>
<feature type="transmembrane region" description="Helical" evidence="5">
    <location>
        <begin position="121"/>
        <end position="143"/>
    </location>
</feature>
<accession>A0AB34S8C3</accession>
<feature type="transmembrane region" description="Helical" evidence="5">
    <location>
        <begin position="237"/>
        <end position="256"/>
    </location>
</feature>
<keyword evidence="3 5" id="KW-1133">Transmembrane helix</keyword>
<reference evidence="6 7" key="1">
    <citation type="submission" date="2015-02" db="EMBL/GenBank/DDBJ databases">
        <title>Evolution of amylase-binding proteins of oral streptococcal species.</title>
        <authorList>
            <person name="Haase E.M."/>
        </authorList>
    </citation>
    <scope>NUCLEOTIDE SEQUENCE [LARGE SCALE GENOMIC DNA]</scope>
    <source>
        <strain evidence="7">UB10712</strain>
    </source>
</reference>
<keyword evidence="4 5" id="KW-0472">Membrane</keyword>
<dbReference type="Proteomes" id="UP000033375">
    <property type="component" value="Unassembled WGS sequence"/>
</dbReference>
<feature type="transmembrane region" description="Helical" evidence="5">
    <location>
        <begin position="86"/>
        <end position="115"/>
    </location>
</feature>
<organism evidence="6 7">
    <name type="scientific">Streptococcus gordonii</name>
    <dbReference type="NCBI Taxonomy" id="1302"/>
    <lineage>
        <taxon>Bacteria</taxon>
        <taxon>Bacillati</taxon>
        <taxon>Bacillota</taxon>
        <taxon>Bacilli</taxon>
        <taxon>Lactobacillales</taxon>
        <taxon>Streptococcaceae</taxon>
        <taxon>Streptococcus</taxon>
    </lineage>
</organism>
<dbReference type="RefSeq" id="WP_012130580.1">
    <property type="nucleotide sequence ID" value="NZ_CABEIB010000003.1"/>
</dbReference>
<dbReference type="GO" id="GO:0016020">
    <property type="term" value="C:membrane"/>
    <property type="evidence" value="ECO:0007669"/>
    <property type="project" value="UniProtKB-SubCell"/>
</dbReference>
<feature type="transmembrane region" description="Helical" evidence="5">
    <location>
        <begin position="332"/>
        <end position="351"/>
    </location>
</feature>
<comment type="subcellular location">
    <subcellularLocation>
        <location evidence="1">Membrane</location>
        <topology evidence="1">Multi-pass membrane protein</topology>
    </subcellularLocation>
</comment>
<evidence type="ECO:0000256" key="5">
    <source>
        <dbReference type="SAM" id="Phobius"/>
    </source>
</evidence>
<evidence type="ECO:0000313" key="6">
    <source>
        <dbReference type="EMBL" id="KJQ63248.1"/>
    </source>
</evidence>
<dbReference type="GO" id="GO:0046873">
    <property type="term" value="F:metal ion transmembrane transporter activity"/>
    <property type="evidence" value="ECO:0007669"/>
    <property type="project" value="InterPro"/>
</dbReference>
<evidence type="ECO:0000256" key="3">
    <source>
        <dbReference type="ARBA" id="ARBA00022989"/>
    </source>
</evidence>
<evidence type="ECO:0000256" key="1">
    <source>
        <dbReference type="ARBA" id="ARBA00004141"/>
    </source>
</evidence>
<proteinExistence type="predicted"/>
<comment type="caution">
    <text evidence="6">The sequence shown here is derived from an EMBL/GenBank/DDBJ whole genome shotgun (WGS) entry which is preliminary data.</text>
</comment>
<gene>
    <name evidence="6" type="ORF">TZ88_01774</name>
</gene>
<feature type="transmembrane region" description="Helical" evidence="5">
    <location>
        <begin position="40"/>
        <end position="57"/>
    </location>
</feature>
<dbReference type="EMBL" id="JYGN01000007">
    <property type="protein sequence ID" value="KJQ63248.1"/>
    <property type="molecule type" value="Genomic_DNA"/>
</dbReference>
<protein>
    <submittedName>
        <fullName evidence="6">Natural resistance-associated macrophage protein</fullName>
    </submittedName>
</protein>
<dbReference type="InterPro" id="IPR001046">
    <property type="entry name" value="NRAMP_fam"/>
</dbReference>
<feature type="transmembrane region" description="Helical" evidence="5">
    <location>
        <begin position="193"/>
        <end position="216"/>
    </location>
</feature>
<keyword evidence="2 5" id="KW-0812">Transmembrane</keyword>
<feature type="transmembrane region" description="Helical" evidence="5">
    <location>
        <begin position="289"/>
        <end position="311"/>
    </location>
</feature>
<feature type="transmembrane region" description="Helical" evidence="5">
    <location>
        <begin position="357"/>
        <end position="379"/>
    </location>
</feature>
<feature type="transmembrane region" description="Helical" evidence="5">
    <location>
        <begin position="155"/>
        <end position="173"/>
    </location>
</feature>
<sequence length="419" mass="45772">MIEQTQTSTWQSKIKALGPGILMASAAVGGSHIVSSAQAGAMYGWSLLLLVILANLFKYPFFRFGAEYTLETGKNLVEGYAEKGKVYLGIFFILNVFSALVNTAAVGILCAAIVASAFPNALGLSITQWSLILIVLIWAMLLFGGYKFLDGLAKWIMSALTLATVLAVIVAIIEHPEYGADFVEKTPWQMTALPFIVSLMGWMPAPIEISAINSLWTAEKGKTVDISIKDGLFDFNVGFIGTAILAVFFVALGALIQYPTGQEVQAAGAAYIQQFVGMYASVLGDWSRFLITFIAFLCIFGTVITVIDGYSRVNAESLRLLFKKKEISQKELNIWMTATSIIGGIIIYFFQGSVAPMLRFAMIASFLTTPFFALLNYLLVTGENKNLAKWLKALSILGLIFLFGFAFFFIYALVIGKAY</sequence>
<evidence type="ECO:0000256" key="4">
    <source>
        <dbReference type="ARBA" id="ARBA00023136"/>
    </source>
</evidence>
<name>A0AB34S8C3_STRGN</name>